<sequence length="366" mass="41490">MSTEVPSEPTKHKFVPRPSFPDYNIPLANFHGHHRKALQSMHQTALQVDLVLELRDSRAPLSSINLLFDKVLGHKNKLVLYTKNDLSGIKNATELYEAWHPHQKFLNIDCRSTADANKVLSAAKQLYDELEPKPPLGLRLLITGMPNAGKSTFLNTLRKVGTGERHKVASTGEMPGVTRSISETIRISRDPNIYIFDTPGVFVPQVKNSEDMLKMCLINAVKRSHVDPVVLADYLLYRINKQYPDGKPYLKYTGRPTNNIDFLLRSIVKRRLSRRNSATKDNNKAKASNNGDKSKGTKIVDFNENGEALDWIEKWTKGKGPKIVLDDVNEPDCYAKTIEEQQTRLSSFDLGPLKVKSFQKKRLMLR</sequence>
<dbReference type="Gene3D" id="3.40.50.300">
    <property type="entry name" value="P-loop containing nucleotide triphosphate hydrolases"/>
    <property type="match status" value="1"/>
</dbReference>
<evidence type="ECO:0000313" key="6">
    <source>
        <dbReference type="Proteomes" id="UP000189580"/>
    </source>
</evidence>
<dbReference type="InterPro" id="IPR027417">
    <property type="entry name" value="P-loop_NTPase"/>
</dbReference>
<dbReference type="EMBL" id="CP014502">
    <property type="protein sequence ID" value="ANB13873.1"/>
    <property type="molecule type" value="Genomic_DNA"/>
</dbReference>
<dbReference type="PANTHER" id="PTHR45782">
    <property type="entry name" value="MITOCHONDRIAL RIBOSOME-ASSOCIATED GTPASE 1"/>
    <property type="match status" value="1"/>
</dbReference>
<evidence type="ECO:0000259" key="4">
    <source>
        <dbReference type="Pfam" id="PF01926"/>
    </source>
</evidence>
<accession>A0A167EBJ2</accession>
<dbReference type="OrthoDB" id="269151at2759"/>
<keyword evidence="2" id="KW-0342">GTP-binding</keyword>
<protein>
    <submittedName>
        <fullName evidence="5">Putative GTPase MTG1</fullName>
    </submittedName>
</protein>
<dbReference type="Proteomes" id="UP000189580">
    <property type="component" value="Chromosome d"/>
</dbReference>
<proteinExistence type="predicted"/>
<dbReference type="PANTHER" id="PTHR45782:SF4">
    <property type="entry name" value="MITOCHONDRIAL RIBOSOME-ASSOCIATED GTPASE 1"/>
    <property type="match status" value="1"/>
</dbReference>
<dbReference type="KEGG" id="slb:AWJ20_4824"/>
<organism evidence="5 6">
    <name type="scientific">Sugiyamaella lignohabitans</name>
    <dbReference type="NCBI Taxonomy" id="796027"/>
    <lineage>
        <taxon>Eukaryota</taxon>
        <taxon>Fungi</taxon>
        <taxon>Dikarya</taxon>
        <taxon>Ascomycota</taxon>
        <taxon>Saccharomycotina</taxon>
        <taxon>Dipodascomycetes</taxon>
        <taxon>Dipodascales</taxon>
        <taxon>Trichomonascaceae</taxon>
        <taxon>Sugiyamaella</taxon>
    </lineage>
</organism>
<evidence type="ECO:0000313" key="5">
    <source>
        <dbReference type="EMBL" id="ANB13873.1"/>
    </source>
</evidence>
<dbReference type="GO" id="GO:0005525">
    <property type="term" value="F:GTP binding"/>
    <property type="evidence" value="ECO:0007669"/>
    <property type="project" value="UniProtKB-KW"/>
</dbReference>
<gene>
    <name evidence="5" type="primary">MTG1</name>
    <name evidence="5" type="ORF">AWJ20_4824</name>
</gene>
<dbReference type="Pfam" id="PF01926">
    <property type="entry name" value="MMR_HSR1"/>
    <property type="match status" value="1"/>
</dbReference>
<keyword evidence="1" id="KW-0547">Nucleotide-binding</keyword>
<evidence type="ECO:0000256" key="3">
    <source>
        <dbReference type="SAM" id="MobiDB-lite"/>
    </source>
</evidence>
<evidence type="ECO:0000256" key="1">
    <source>
        <dbReference type="ARBA" id="ARBA00022741"/>
    </source>
</evidence>
<feature type="domain" description="G" evidence="4">
    <location>
        <begin position="140"/>
        <end position="213"/>
    </location>
</feature>
<dbReference type="GO" id="GO:1902775">
    <property type="term" value="P:mitochondrial large ribosomal subunit assembly"/>
    <property type="evidence" value="ECO:0007669"/>
    <property type="project" value="EnsemblFungi"/>
</dbReference>
<feature type="region of interest" description="Disordered" evidence="3">
    <location>
        <begin position="274"/>
        <end position="298"/>
    </location>
</feature>
<dbReference type="GO" id="GO:0003924">
    <property type="term" value="F:GTPase activity"/>
    <property type="evidence" value="ECO:0007669"/>
    <property type="project" value="TreeGrafter"/>
</dbReference>
<dbReference type="GeneID" id="30036998"/>
<feature type="compositionally biased region" description="Polar residues" evidence="3">
    <location>
        <begin position="275"/>
        <end position="291"/>
    </location>
</feature>
<dbReference type="GO" id="GO:0005743">
    <property type="term" value="C:mitochondrial inner membrane"/>
    <property type="evidence" value="ECO:0007669"/>
    <property type="project" value="EnsemblFungi"/>
</dbReference>
<evidence type="ECO:0000256" key="2">
    <source>
        <dbReference type="ARBA" id="ARBA00023134"/>
    </source>
</evidence>
<dbReference type="GO" id="GO:0032543">
    <property type="term" value="P:mitochondrial translation"/>
    <property type="evidence" value="ECO:0007669"/>
    <property type="project" value="TreeGrafter"/>
</dbReference>
<reference evidence="5 6" key="1">
    <citation type="submission" date="2016-02" db="EMBL/GenBank/DDBJ databases">
        <title>Complete genome sequence and transcriptome regulation of the pentose utilising yeast Sugiyamaella lignohabitans.</title>
        <authorList>
            <person name="Bellasio M."/>
            <person name="Peymann A."/>
            <person name="Valli M."/>
            <person name="Sipitzky M."/>
            <person name="Graf A."/>
            <person name="Sauer M."/>
            <person name="Marx H."/>
            <person name="Mattanovich D."/>
        </authorList>
    </citation>
    <scope>NUCLEOTIDE SEQUENCE [LARGE SCALE GENOMIC DNA]</scope>
    <source>
        <strain evidence="5 6">CBS 10342</strain>
    </source>
</reference>
<dbReference type="InterPro" id="IPR006073">
    <property type="entry name" value="GTP-bd"/>
</dbReference>
<keyword evidence="6" id="KW-1185">Reference proteome</keyword>
<dbReference type="AlphaFoldDB" id="A0A167EBJ2"/>
<dbReference type="CDD" id="cd01856">
    <property type="entry name" value="YlqF"/>
    <property type="match status" value="1"/>
</dbReference>
<name>A0A167EBJ2_9ASCO</name>
<dbReference type="RefSeq" id="XP_018736350.1">
    <property type="nucleotide sequence ID" value="XM_018881920.1"/>
</dbReference>
<dbReference type="SUPFAM" id="SSF52540">
    <property type="entry name" value="P-loop containing nucleoside triphosphate hydrolases"/>
    <property type="match status" value="1"/>
</dbReference>